<evidence type="ECO:0000313" key="2">
    <source>
        <dbReference type="Ensembl" id="ENSORLP00000045412.1"/>
    </source>
</evidence>
<dbReference type="Ensembl" id="ENSORLT00000031633.1">
    <property type="protein sequence ID" value="ENSORLP00000045412.1"/>
    <property type="gene ID" value="ENSORLG00000004753.2"/>
</dbReference>
<feature type="domain" description="PDZ" evidence="1">
    <location>
        <begin position="30"/>
        <end position="115"/>
    </location>
</feature>
<dbReference type="SUPFAM" id="SSF50156">
    <property type="entry name" value="PDZ domain-like"/>
    <property type="match status" value="1"/>
</dbReference>
<organism evidence="2 3">
    <name type="scientific">Oryzias latipes</name>
    <name type="common">Japanese rice fish</name>
    <name type="synonym">Japanese killifish</name>
    <dbReference type="NCBI Taxonomy" id="8090"/>
    <lineage>
        <taxon>Eukaryota</taxon>
        <taxon>Metazoa</taxon>
        <taxon>Chordata</taxon>
        <taxon>Craniata</taxon>
        <taxon>Vertebrata</taxon>
        <taxon>Euteleostomi</taxon>
        <taxon>Actinopterygii</taxon>
        <taxon>Neopterygii</taxon>
        <taxon>Teleostei</taxon>
        <taxon>Neoteleostei</taxon>
        <taxon>Acanthomorphata</taxon>
        <taxon>Ovalentaria</taxon>
        <taxon>Atherinomorphae</taxon>
        <taxon>Beloniformes</taxon>
        <taxon>Adrianichthyidae</taxon>
        <taxon>Oryziinae</taxon>
        <taxon>Oryzias</taxon>
    </lineage>
</organism>
<evidence type="ECO:0000259" key="1">
    <source>
        <dbReference type="PROSITE" id="PS50106"/>
    </source>
</evidence>
<dbReference type="PANTHER" id="PTHR16484:SF17">
    <property type="entry name" value="BAZOOKA, ISOFORM B"/>
    <property type="match status" value="1"/>
</dbReference>
<reference evidence="2" key="2">
    <citation type="submission" date="2025-08" db="UniProtKB">
        <authorList>
            <consortium name="Ensembl"/>
        </authorList>
    </citation>
    <scope>IDENTIFICATION</scope>
    <source>
        <strain evidence="2">Hd-rR</strain>
    </source>
</reference>
<dbReference type="InterPro" id="IPR052213">
    <property type="entry name" value="PAR3"/>
</dbReference>
<gene>
    <name evidence="2" type="primary">si:dkey-92j12.5</name>
</gene>
<dbReference type="GeneTree" id="ENSGT00940000155586"/>
<evidence type="ECO:0000313" key="3">
    <source>
        <dbReference type="Proteomes" id="UP000001038"/>
    </source>
</evidence>
<dbReference type="AlphaFoldDB" id="A0A3B3IP33"/>
<dbReference type="Proteomes" id="UP000001038">
    <property type="component" value="Chromosome 1"/>
</dbReference>
<proteinExistence type="predicted"/>
<dbReference type="InterPro" id="IPR001478">
    <property type="entry name" value="PDZ"/>
</dbReference>
<dbReference type="PROSITE" id="PS50106">
    <property type="entry name" value="PDZ"/>
    <property type="match status" value="1"/>
</dbReference>
<sequence>MNIIIHFKKIKTLIFHDVSYLISNPRKYKTITLERGSSGLGFSIVGGFGSPHGDLPIYVKTIFNKGAAVEDGRLKRGDQIIAVNGHCLEGVTHAEAVDILKRTKGTTAASFSSPKQSDVQGRAIVFGSAANDEILYEENDLRPSFCPF</sequence>
<reference evidence="2" key="3">
    <citation type="submission" date="2025-09" db="UniProtKB">
        <authorList>
            <consortium name="Ensembl"/>
        </authorList>
    </citation>
    <scope>IDENTIFICATION</scope>
    <source>
        <strain evidence="2">Hd-rR</strain>
    </source>
</reference>
<name>A0A3B3IP33_ORYLA</name>
<dbReference type="Gene3D" id="2.30.42.10">
    <property type="match status" value="1"/>
</dbReference>
<accession>A0A3B3IP33</accession>
<dbReference type="Pfam" id="PF00595">
    <property type="entry name" value="PDZ"/>
    <property type="match status" value="1"/>
</dbReference>
<keyword evidence="3" id="KW-1185">Reference proteome</keyword>
<dbReference type="InterPro" id="IPR036034">
    <property type="entry name" value="PDZ_sf"/>
</dbReference>
<reference evidence="2 3" key="1">
    <citation type="journal article" date="2007" name="Nature">
        <title>The medaka draft genome and insights into vertebrate genome evolution.</title>
        <authorList>
            <person name="Kasahara M."/>
            <person name="Naruse K."/>
            <person name="Sasaki S."/>
            <person name="Nakatani Y."/>
            <person name="Qu W."/>
            <person name="Ahsan B."/>
            <person name="Yamada T."/>
            <person name="Nagayasu Y."/>
            <person name="Doi K."/>
            <person name="Kasai Y."/>
            <person name="Jindo T."/>
            <person name="Kobayashi D."/>
            <person name="Shimada A."/>
            <person name="Toyoda A."/>
            <person name="Kuroki Y."/>
            <person name="Fujiyama A."/>
            <person name="Sasaki T."/>
            <person name="Shimizu A."/>
            <person name="Asakawa S."/>
            <person name="Shimizu N."/>
            <person name="Hashimoto S."/>
            <person name="Yang J."/>
            <person name="Lee Y."/>
            <person name="Matsushima K."/>
            <person name="Sugano S."/>
            <person name="Sakaizumi M."/>
            <person name="Narita T."/>
            <person name="Ohishi K."/>
            <person name="Haga S."/>
            <person name="Ohta F."/>
            <person name="Nomoto H."/>
            <person name="Nogata K."/>
            <person name="Morishita T."/>
            <person name="Endo T."/>
            <person name="Shin-I T."/>
            <person name="Takeda H."/>
            <person name="Morishita S."/>
            <person name="Kohara Y."/>
        </authorList>
    </citation>
    <scope>NUCLEOTIDE SEQUENCE [LARGE SCALE GENOMIC DNA]</scope>
    <source>
        <strain evidence="2 3">Hd-rR</strain>
    </source>
</reference>
<dbReference type="PANTHER" id="PTHR16484">
    <property type="entry name" value="PARTITIONING DEFECTIVE 3 RELATED"/>
    <property type="match status" value="1"/>
</dbReference>
<protein>
    <recommendedName>
        <fullName evidence="1">PDZ domain-containing protein</fullName>
    </recommendedName>
</protein>
<dbReference type="Bgee" id="ENSORLG00000004753">
    <property type="expression patterns" value="Expressed in animal zygote and 4 other cell types or tissues"/>
</dbReference>
<dbReference type="SMART" id="SM00228">
    <property type="entry name" value="PDZ"/>
    <property type="match status" value="1"/>
</dbReference>
<dbReference type="CDD" id="cd06676">
    <property type="entry name" value="PDZ13_MUPP1-like"/>
    <property type="match status" value="1"/>
</dbReference>